<dbReference type="GO" id="GO:0005874">
    <property type="term" value="C:microtubule"/>
    <property type="evidence" value="ECO:0007669"/>
    <property type="project" value="UniProtKB-KW"/>
</dbReference>
<dbReference type="EMBL" id="JABANO010027717">
    <property type="protein sequence ID" value="KAF4716400.1"/>
    <property type="molecule type" value="Genomic_DNA"/>
</dbReference>
<evidence type="ECO:0000256" key="5">
    <source>
        <dbReference type="ARBA" id="ARBA00022701"/>
    </source>
</evidence>
<keyword evidence="14" id="KW-1185">Reference proteome</keyword>
<accession>A0A7J6R9M8</accession>
<dbReference type="Proteomes" id="UP000553632">
    <property type="component" value="Unassembled WGS sequence"/>
</dbReference>
<keyword evidence="9" id="KW-0206">Cytoskeleton</keyword>
<dbReference type="GO" id="GO:0031267">
    <property type="term" value="F:small GTPase binding"/>
    <property type="evidence" value="ECO:0007669"/>
    <property type="project" value="InterPro"/>
</dbReference>
<protein>
    <submittedName>
        <fullName evidence="13">Dynein regulatory complex subunit 4</fullName>
    </submittedName>
</protein>
<feature type="coiled-coil region" evidence="11">
    <location>
        <begin position="257"/>
        <end position="343"/>
    </location>
</feature>
<evidence type="ECO:0000256" key="8">
    <source>
        <dbReference type="ARBA" id="ARBA00023069"/>
    </source>
</evidence>
<evidence type="ECO:0000313" key="14">
    <source>
        <dbReference type="Proteomes" id="UP000553632"/>
    </source>
</evidence>
<evidence type="ECO:0000256" key="3">
    <source>
        <dbReference type="ARBA" id="ARBA00009859"/>
    </source>
</evidence>
<feature type="non-terminal residue" evidence="13">
    <location>
        <position position="1"/>
    </location>
</feature>
<evidence type="ECO:0000256" key="6">
    <source>
        <dbReference type="ARBA" id="ARBA00022846"/>
    </source>
</evidence>
<evidence type="ECO:0000256" key="10">
    <source>
        <dbReference type="ARBA" id="ARBA00023273"/>
    </source>
</evidence>
<keyword evidence="5" id="KW-0493">Microtubule</keyword>
<dbReference type="GO" id="GO:0031514">
    <property type="term" value="C:motile cilium"/>
    <property type="evidence" value="ECO:0007669"/>
    <property type="project" value="UniProtKB-SubCell"/>
</dbReference>
<keyword evidence="8" id="KW-0969">Cilium</keyword>
<evidence type="ECO:0000256" key="2">
    <source>
        <dbReference type="ARBA" id="ARBA00004245"/>
    </source>
</evidence>
<feature type="domain" description="Growth arrest-specific protein 8" evidence="12">
    <location>
        <begin position="209"/>
        <end position="408"/>
    </location>
</feature>
<dbReference type="GO" id="GO:0008017">
    <property type="term" value="F:microtubule binding"/>
    <property type="evidence" value="ECO:0007669"/>
    <property type="project" value="InterPro"/>
</dbReference>
<keyword evidence="4" id="KW-0963">Cytoplasm</keyword>
<dbReference type="AlphaFoldDB" id="A0A7J6R9M8"/>
<dbReference type="InterPro" id="IPR039308">
    <property type="entry name" value="GAS8"/>
</dbReference>
<name>A0A7J6R9M8_PEROL</name>
<evidence type="ECO:0000259" key="12">
    <source>
        <dbReference type="Pfam" id="PF13851"/>
    </source>
</evidence>
<comment type="caution">
    <text evidence="13">The sequence shown here is derived from an EMBL/GenBank/DDBJ whole genome shotgun (WGS) entry which is preliminary data.</text>
</comment>
<gene>
    <name evidence="13" type="primary">GAS8_4</name>
    <name evidence="13" type="ORF">FOZ63_027317</name>
</gene>
<comment type="subcellular location">
    <subcellularLocation>
        <location evidence="1">Cell projection</location>
        <location evidence="1">Cilium</location>
        <location evidence="1">Flagellum</location>
    </subcellularLocation>
    <subcellularLocation>
        <location evidence="2">Cytoplasm</location>
        <location evidence="2">Cytoskeleton</location>
    </subcellularLocation>
</comment>
<proteinExistence type="inferred from homology"/>
<evidence type="ECO:0000256" key="11">
    <source>
        <dbReference type="SAM" id="Coils"/>
    </source>
</evidence>
<sequence>VDPDNIIPPDLLDLSEQQLKERIETWEYRRNKAAKERNYMAMERDMVNRFYGITNREIEQLEAAILCKERQTEAVEKEHRVKMKVHEQKVHNLTYGQVRESEDIAKEAEVLMSEEDGMHVDLLTKWHEENEALKESLQSKQLAREDEVKMMERGFAKSLGKLRETYDANHAQLERDCQTQVEDLRHDLEIRRRVEIHELRERKNLHMKELAENHDEAYEQIKEYYKDITLDNVKLIRSLKEEIAQMRSREKVNKKTMEQLITENKTLSEPLAEMEEERARLMDLLKNYGTDKIVLKNVKGRKLSLDKRLKEGRAEYRQTEERLKKLENERDEITRRFAKGVADVGRMAELKNLALEQRLDVLGGSFAEKQGKLEEVAKSANIDPAALQSVTEKLEGVLEAKNGVIRSLQYEIQRLAKMYNDTIRVYEHKLKDFGVPAEEMGFEPVPVKTSKIPANLVATSKGTIGPPSNAA</sequence>
<evidence type="ECO:0000256" key="4">
    <source>
        <dbReference type="ARBA" id="ARBA00022490"/>
    </source>
</evidence>
<evidence type="ECO:0000256" key="9">
    <source>
        <dbReference type="ARBA" id="ARBA00023212"/>
    </source>
</evidence>
<feature type="coiled-coil region" evidence="11">
    <location>
        <begin position="16"/>
        <end position="78"/>
    </location>
</feature>
<dbReference type="GO" id="GO:0005794">
    <property type="term" value="C:Golgi apparatus"/>
    <property type="evidence" value="ECO:0007669"/>
    <property type="project" value="TreeGrafter"/>
</dbReference>
<dbReference type="InterPro" id="IPR025593">
    <property type="entry name" value="GAS8_dom"/>
</dbReference>
<comment type="similarity">
    <text evidence="3">Belongs to the DRC4 family.</text>
</comment>
<dbReference type="Pfam" id="PF13851">
    <property type="entry name" value="GAS"/>
    <property type="match status" value="1"/>
</dbReference>
<evidence type="ECO:0000256" key="7">
    <source>
        <dbReference type="ARBA" id="ARBA00023054"/>
    </source>
</evidence>
<organism evidence="13 14">
    <name type="scientific">Perkinsus olseni</name>
    <name type="common">Perkinsus atlanticus</name>
    <dbReference type="NCBI Taxonomy" id="32597"/>
    <lineage>
        <taxon>Eukaryota</taxon>
        <taxon>Sar</taxon>
        <taxon>Alveolata</taxon>
        <taxon>Perkinsozoa</taxon>
        <taxon>Perkinsea</taxon>
        <taxon>Perkinsida</taxon>
        <taxon>Perkinsidae</taxon>
        <taxon>Perkinsus</taxon>
    </lineage>
</organism>
<dbReference type="GO" id="GO:0048870">
    <property type="term" value="P:cell motility"/>
    <property type="evidence" value="ECO:0007669"/>
    <property type="project" value="InterPro"/>
</dbReference>
<dbReference type="PANTHER" id="PTHR31543:SF0">
    <property type="entry name" value="DYNEIN REGULATORY COMPLEX SUBUNIT 4"/>
    <property type="match status" value="1"/>
</dbReference>
<reference evidence="13 14" key="1">
    <citation type="submission" date="2020-04" db="EMBL/GenBank/DDBJ databases">
        <title>Perkinsus olseni comparative genomics.</title>
        <authorList>
            <person name="Bogema D.R."/>
        </authorList>
    </citation>
    <scope>NUCLEOTIDE SEQUENCE [LARGE SCALE GENOMIC DNA]</scope>
    <source>
        <strain evidence="13 14">ATCC PRA-207</strain>
    </source>
</reference>
<keyword evidence="6" id="KW-0282">Flagellum</keyword>
<evidence type="ECO:0000256" key="1">
    <source>
        <dbReference type="ARBA" id="ARBA00004230"/>
    </source>
</evidence>
<dbReference type="OMA" id="MELTNHY"/>
<keyword evidence="7 11" id="KW-0175">Coiled coil</keyword>
<dbReference type="PANTHER" id="PTHR31543">
    <property type="entry name" value="DYNEIN REGULATORY COMPLEX SUBUNIT 4"/>
    <property type="match status" value="1"/>
</dbReference>
<keyword evidence="10" id="KW-0966">Cell projection</keyword>
<evidence type="ECO:0000313" key="13">
    <source>
        <dbReference type="EMBL" id="KAF4716400.1"/>
    </source>
</evidence>